<sequence length="138" mass="15559">MNRISLGFTACVDGGVLYQRCQSNFDSLVYRRSDGGEKTRINHSGLIQFAKMRPSQAFKLSTPRNHREHVANVIFESQHFAMYFLSLPPFFTIFASFITSHGLLFPPICTLCPSRLLMLCSSAFLAVALFGLRLMLAF</sequence>
<feature type="transmembrane region" description="Helical" evidence="1">
    <location>
        <begin position="80"/>
        <end position="104"/>
    </location>
</feature>
<feature type="transmembrane region" description="Helical" evidence="1">
    <location>
        <begin position="116"/>
        <end position="136"/>
    </location>
</feature>
<reference evidence="2" key="1">
    <citation type="submission" date="2018-11" db="EMBL/GenBank/DDBJ databases">
        <authorList>
            <consortium name="Pathogen Informatics"/>
        </authorList>
    </citation>
    <scope>NUCLEOTIDE SEQUENCE</scope>
</reference>
<protein>
    <recommendedName>
        <fullName evidence="4">Transmembrane protein</fullName>
    </recommendedName>
</protein>
<evidence type="ECO:0000313" key="2">
    <source>
        <dbReference type="EMBL" id="VEL16866.1"/>
    </source>
</evidence>
<organism evidence="2 3">
    <name type="scientific">Protopolystoma xenopodis</name>
    <dbReference type="NCBI Taxonomy" id="117903"/>
    <lineage>
        <taxon>Eukaryota</taxon>
        <taxon>Metazoa</taxon>
        <taxon>Spiralia</taxon>
        <taxon>Lophotrochozoa</taxon>
        <taxon>Platyhelminthes</taxon>
        <taxon>Monogenea</taxon>
        <taxon>Polyopisthocotylea</taxon>
        <taxon>Polystomatidea</taxon>
        <taxon>Polystomatidae</taxon>
        <taxon>Protopolystoma</taxon>
    </lineage>
</organism>
<evidence type="ECO:0000256" key="1">
    <source>
        <dbReference type="SAM" id="Phobius"/>
    </source>
</evidence>
<dbReference type="Proteomes" id="UP000784294">
    <property type="component" value="Unassembled WGS sequence"/>
</dbReference>
<keyword evidence="1" id="KW-0472">Membrane</keyword>
<keyword evidence="3" id="KW-1185">Reference proteome</keyword>
<name>A0A3S4ZPW0_9PLAT</name>
<evidence type="ECO:0008006" key="4">
    <source>
        <dbReference type="Google" id="ProtNLM"/>
    </source>
</evidence>
<keyword evidence="1" id="KW-0812">Transmembrane</keyword>
<dbReference type="EMBL" id="CAAALY010030160">
    <property type="protein sequence ID" value="VEL16866.1"/>
    <property type="molecule type" value="Genomic_DNA"/>
</dbReference>
<keyword evidence="1" id="KW-1133">Transmembrane helix</keyword>
<comment type="caution">
    <text evidence="2">The sequence shown here is derived from an EMBL/GenBank/DDBJ whole genome shotgun (WGS) entry which is preliminary data.</text>
</comment>
<dbReference type="AlphaFoldDB" id="A0A3S4ZPW0"/>
<proteinExistence type="predicted"/>
<accession>A0A3S4ZPW0</accession>
<gene>
    <name evidence="2" type="ORF">PXEA_LOCUS10306</name>
</gene>
<evidence type="ECO:0000313" key="3">
    <source>
        <dbReference type="Proteomes" id="UP000784294"/>
    </source>
</evidence>